<reference evidence="1 2" key="1">
    <citation type="submission" date="2016-11" db="EMBL/GenBank/DDBJ databases">
        <title>Whole Genome Sequencing of Mucilaginibacter polytrichastri RG4-7(T) isolated from the moss sample.</title>
        <authorList>
            <person name="Li Y."/>
        </authorList>
    </citation>
    <scope>NUCLEOTIDE SEQUENCE [LARGE SCALE GENOMIC DNA]</scope>
    <source>
        <strain evidence="1 2">RG4-7</strain>
    </source>
</reference>
<protein>
    <submittedName>
        <fullName evidence="1">Uncharacterized protein</fullName>
    </submittedName>
</protein>
<comment type="caution">
    <text evidence="1">The sequence shown here is derived from an EMBL/GenBank/DDBJ whole genome shotgun (WGS) entry which is preliminary data.</text>
</comment>
<sequence>MYVSKIISVLYWNFFIVQIYAKAVDPNSKSLNFIESIKKPIQV</sequence>
<dbReference type="AlphaFoldDB" id="A0A1Q5ZWK8"/>
<accession>A0A1Q5ZWK8</accession>
<keyword evidence="2" id="KW-1185">Reference proteome</keyword>
<proteinExistence type="predicted"/>
<dbReference type="Proteomes" id="UP000186720">
    <property type="component" value="Unassembled WGS sequence"/>
</dbReference>
<evidence type="ECO:0000313" key="1">
    <source>
        <dbReference type="EMBL" id="OKS86145.1"/>
    </source>
</evidence>
<name>A0A1Q5ZWK8_9SPHI</name>
<organism evidence="1 2">
    <name type="scientific">Mucilaginibacter polytrichastri</name>
    <dbReference type="NCBI Taxonomy" id="1302689"/>
    <lineage>
        <taxon>Bacteria</taxon>
        <taxon>Pseudomonadati</taxon>
        <taxon>Bacteroidota</taxon>
        <taxon>Sphingobacteriia</taxon>
        <taxon>Sphingobacteriales</taxon>
        <taxon>Sphingobacteriaceae</taxon>
        <taxon>Mucilaginibacter</taxon>
    </lineage>
</organism>
<gene>
    <name evidence="1" type="ORF">RG47T_1595</name>
</gene>
<evidence type="ECO:0000313" key="2">
    <source>
        <dbReference type="Proteomes" id="UP000186720"/>
    </source>
</evidence>
<dbReference type="EMBL" id="MPPL01000001">
    <property type="protein sequence ID" value="OKS86145.1"/>
    <property type="molecule type" value="Genomic_DNA"/>
</dbReference>